<reference evidence="1 2" key="1">
    <citation type="submission" date="2017-02" db="EMBL/GenBank/DDBJ databases">
        <authorList>
            <person name="Peterson S.W."/>
        </authorList>
    </citation>
    <scope>NUCLEOTIDE SEQUENCE [LARGE SCALE GENOMIC DNA]</scope>
    <source>
        <strain evidence="1 2">3F5N</strain>
    </source>
</reference>
<proteinExistence type="predicted"/>
<gene>
    <name evidence="1" type="ORF">FM111_08655</name>
</gene>
<sequence>MALREGLKPGSEVCYFSKIALVVEVRAPLAQLQMPGANLEWVKIDDLYPKTGC</sequence>
<name>A0A1R4G1F3_BREDI</name>
<dbReference type="AlphaFoldDB" id="A0A1R4G1F3"/>
<protein>
    <submittedName>
        <fullName evidence="1">Uncharacterized protein</fullName>
    </submittedName>
</protein>
<evidence type="ECO:0000313" key="1">
    <source>
        <dbReference type="EMBL" id="SJM62009.1"/>
    </source>
</evidence>
<dbReference type="Proteomes" id="UP000195766">
    <property type="component" value="Unassembled WGS sequence"/>
</dbReference>
<dbReference type="EMBL" id="FUIE01000045">
    <property type="protein sequence ID" value="SJM62009.1"/>
    <property type="molecule type" value="Genomic_DNA"/>
</dbReference>
<organism evidence="1 2">
    <name type="scientific">Brevundimonas diminuta 3F5N</name>
    <dbReference type="NCBI Taxonomy" id="1255603"/>
    <lineage>
        <taxon>Bacteria</taxon>
        <taxon>Pseudomonadati</taxon>
        <taxon>Pseudomonadota</taxon>
        <taxon>Alphaproteobacteria</taxon>
        <taxon>Caulobacterales</taxon>
        <taxon>Caulobacteraceae</taxon>
        <taxon>Brevundimonas</taxon>
    </lineage>
</organism>
<evidence type="ECO:0000313" key="2">
    <source>
        <dbReference type="Proteomes" id="UP000195766"/>
    </source>
</evidence>
<accession>A0A1R4G1F3</accession>